<dbReference type="Proteomes" id="UP001213504">
    <property type="component" value="Chromosome"/>
</dbReference>
<dbReference type="InterPro" id="IPR022378">
    <property type="entry name" value="F420_OxRdatse_MSMEG2249_pred"/>
</dbReference>
<feature type="domain" description="Luciferase-like" evidence="2">
    <location>
        <begin position="26"/>
        <end position="335"/>
    </location>
</feature>
<organism evidence="3 4">
    <name type="scientific">Gordonia hongkongensis</name>
    <dbReference type="NCBI Taxonomy" id="1701090"/>
    <lineage>
        <taxon>Bacteria</taxon>
        <taxon>Bacillati</taxon>
        <taxon>Actinomycetota</taxon>
        <taxon>Actinomycetes</taxon>
        <taxon>Mycobacteriales</taxon>
        <taxon>Gordoniaceae</taxon>
        <taxon>Gordonia</taxon>
    </lineage>
</organism>
<dbReference type="InterPro" id="IPR011251">
    <property type="entry name" value="Luciferase-like_dom"/>
</dbReference>
<keyword evidence="1" id="KW-0560">Oxidoreductase</keyword>
<dbReference type="AlphaFoldDB" id="A0AAX3T4J5"/>
<dbReference type="Pfam" id="PF00296">
    <property type="entry name" value="Bac_luciferase"/>
    <property type="match status" value="1"/>
</dbReference>
<dbReference type="CDD" id="cd01097">
    <property type="entry name" value="Tetrahydromethanopterin_reductase"/>
    <property type="match status" value="1"/>
</dbReference>
<name>A0AAX3T4J5_9ACTN</name>
<dbReference type="Gene3D" id="3.20.20.30">
    <property type="entry name" value="Luciferase-like domain"/>
    <property type="match status" value="1"/>
</dbReference>
<gene>
    <name evidence="3" type="ORF">P9A14_18395</name>
</gene>
<dbReference type="PANTHER" id="PTHR43244:SF1">
    <property type="entry name" value="5,10-METHYLENETETRAHYDROMETHANOPTERIN REDUCTASE"/>
    <property type="match status" value="1"/>
</dbReference>
<proteinExistence type="predicted"/>
<dbReference type="InterPro" id="IPR050564">
    <property type="entry name" value="F420-G6PD/mer"/>
</dbReference>
<evidence type="ECO:0000256" key="1">
    <source>
        <dbReference type="ARBA" id="ARBA00023002"/>
    </source>
</evidence>
<evidence type="ECO:0000313" key="3">
    <source>
        <dbReference type="EMBL" id="WFP24084.1"/>
    </source>
</evidence>
<protein>
    <submittedName>
        <fullName evidence="3">TIGR03857 family LLM class F420-dependent oxidoreductase</fullName>
    </submittedName>
</protein>
<accession>A0AAX3T4J5</accession>
<sequence>MTSTAATTPTPESVPQHTLPEIGYYALSRHPVDPAELADEAGLADRAGFGAAFVSERFNVKDAAVLAGGLAAASRRMGVATAATNHNTRHPIITASMAATLSTMTDGRFALGLGRGFAAQWQVLGVPDVTSAQLTDAASVLRTLWRGEMILGHDGPLGTYDYLNLGVAVPPVPILLVTMSPNTLRLAGRIADGVVLHTFFSDEATIAAVETVRAAAAEAGRDPASVRIWSVLATVPDHLDDDDRLRRLYGRLATYLQGYPDVLMRANGWRGDDLERIRDSPAFAGARGPIDATATADELARLAEVIPASWVADSAVGSAEQCAAAVARQFDLGVDSVIMHGAAPSELLSVLTAYRSIRPALPALPVNPGSVAGPPVQ</sequence>
<evidence type="ECO:0000313" key="4">
    <source>
        <dbReference type="Proteomes" id="UP001213504"/>
    </source>
</evidence>
<dbReference type="RefSeq" id="WP_078113134.1">
    <property type="nucleotide sequence ID" value="NZ_CP121270.1"/>
</dbReference>
<reference evidence="3" key="1">
    <citation type="submission" date="2023-04" db="EMBL/GenBank/DDBJ databases">
        <title>Complete genome sequence of a phthalic acid esters degrading bacterial strain.</title>
        <authorList>
            <person name="Weng L."/>
            <person name="Jia Y."/>
            <person name="Ren L."/>
        </authorList>
    </citation>
    <scope>NUCLEOTIDE SEQUENCE</scope>
    <source>
        <strain evidence="3">RL-LY01</strain>
    </source>
</reference>
<dbReference type="InterPro" id="IPR036661">
    <property type="entry name" value="Luciferase-like_sf"/>
</dbReference>
<dbReference type="GO" id="GO:0016705">
    <property type="term" value="F:oxidoreductase activity, acting on paired donors, with incorporation or reduction of molecular oxygen"/>
    <property type="evidence" value="ECO:0007669"/>
    <property type="project" value="InterPro"/>
</dbReference>
<dbReference type="SUPFAM" id="SSF51679">
    <property type="entry name" value="Bacterial luciferase-like"/>
    <property type="match status" value="1"/>
</dbReference>
<dbReference type="EMBL" id="CP121270">
    <property type="protein sequence ID" value="WFP24084.1"/>
    <property type="molecule type" value="Genomic_DNA"/>
</dbReference>
<evidence type="ECO:0000259" key="2">
    <source>
        <dbReference type="Pfam" id="PF00296"/>
    </source>
</evidence>
<dbReference type="PANTHER" id="PTHR43244">
    <property type="match status" value="1"/>
</dbReference>
<dbReference type="NCBIfam" id="TIGR03857">
    <property type="entry name" value="F420_MSMEG_2249"/>
    <property type="match status" value="1"/>
</dbReference>